<feature type="signal peptide" evidence="4">
    <location>
        <begin position="1"/>
        <end position="26"/>
    </location>
</feature>
<dbReference type="PIRSF" id="PIRSF006470">
    <property type="entry name" value="DctB"/>
    <property type="match status" value="1"/>
</dbReference>
<proteinExistence type="inferred from homology"/>
<dbReference type="PANTHER" id="PTHR33376">
    <property type="match status" value="1"/>
</dbReference>
<comment type="similarity">
    <text evidence="1">Belongs to the bacterial solute-binding protein 7 family.</text>
</comment>
<dbReference type="EMBL" id="DQAY01000194">
    <property type="protein sequence ID" value="HCO27293.1"/>
    <property type="molecule type" value="Genomic_DNA"/>
</dbReference>
<feature type="chain" id="PRO_5017738303" evidence="4">
    <location>
        <begin position="27"/>
        <end position="363"/>
    </location>
</feature>
<evidence type="ECO:0000313" key="6">
    <source>
        <dbReference type="Proteomes" id="UP000263642"/>
    </source>
</evidence>
<reference evidence="5 6" key="1">
    <citation type="journal article" date="2018" name="Nat. Biotechnol.">
        <title>A standardized bacterial taxonomy based on genome phylogeny substantially revises the tree of life.</title>
        <authorList>
            <person name="Parks D.H."/>
            <person name="Chuvochina M."/>
            <person name="Waite D.W."/>
            <person name="Rinke C."/>
            <person name="Skarshewski A."/>
            <person name="Chaumeil P.A."/>
            <person name="Hugenholtz P."/>
        </authorList>
    </citation>
    <scope>NUCLEOTIDE SEQUENCE [LARGE SCALE GENOMIC DNA]</scope>
    <source>
        <strain evidence="5">UBA9375</strain>
    </source>
</reference>
<dbReference type="PANTHER" id="PTHR33376:SF7">
    <property type="entry name" value="C4-DICARBOXYLATE-BINDING PROTEIN DCTB"/>
    <property type="match status" value="1"/>
</dbReference>
<keyword evidence="2" id="KW-0813">Transport</keyword>
<dbReference type="Proteomes" id="UP000263642">
    <property type="component" value="Unassembled WGS sequence"/>
</dbReference>
<sequence>MNSTFSVKMIQILGLLICLTLPSACESEGAASTEEPVVQWRFAIEETIGSVQHQYAIKFKELIETRSEGKIEVTIYPYGTLGTSDQITELVDMEVIQFAMASPGHLGKLIPEVQVFLLHFLFSDDDEINNKVLNEDPKLQETFDELYARKDLKLLSIFSEGWQVWTTKKDIQKPDDFQGVKMRVMTTPLLLAAYEAYGASPTPLPYSEVYSALQLNMIDGQENPVFAIQEMNFYEVTDWMIFARHAPFITTAVTNREFFNSLSPERQKLVLGVVSDLNGYILDVQKQFNRERLNLIRKNRPKLNIVDELTPEARIAFREASQPVREQFIEMTGEDGRKLLAEIKATIKEYERKQTPASSTAQD</sequence>
<dbReference type="Pfam" id="PF03480">
    <property type="entry name" value="DctP"/>
    <property type="match status" value="1"/>
</dbReference>
<dbReference type="Gene3D" id="3.40.190.170">
    <property type="entry name" value="Bacterial extracellular solute-binding protein, family 7"/>
    <property type="match status" value="1"/>
</dbReference>
<keyword evidence="3 4" id="KW-0732">Signal</keyword>
<dbReference type="InterPro" id="IPR018389">
    <property type="entry name" value="DctP_fam"/>
</dbReference>
<evidence type="ECO:0000256" key="3">
    <source>
        <dbReference type="ARBA" id="ARBA00022729"/>
    </source>
</evidence>
<dbReference type="AlphaFoldDB" id="A0A3D3REP3"/>
<dbReference type="InterPro" id="IPR038404">
    <property type="entry name" value="TRAP_DctP_sf"/>
</dbReference>
<dbReference type="InterPro" id="IPR004682">
    <property type="entry name" value="TRAP_DctP"/>
</dbReference>
<dbReference type="GO" id="GO:0030288">
    <property type="term" value="C:outer membrane-bounded periplasmic space"/>
    <property type="evidence" value="ECO:0007669"/>
    <property type="project" value="InterPro"/>
</dbReference>
<dbReference type="NCBIfam" id="NF037995">
    <property type="entry name" value="TRAP_S1"/>
    <property type="match status" value="1"/>
</dbReference>
<dbReference type="GO" id="GO:0055085">
    <property type="term" value="P:transmembrane transport"/>
    <property type="evidence" value="ECO:0007669"/>
    <property type="project" value="InterPro"/>
</dbReference>
<evidence type="ECO:0000256" key="4">
    <source>
        <dbReference type="SAM" id="SignalP"/>
    </source>
</evidence>
<gene>
    <name evidence="5" type="ORF">DIT97_31415</name>
</gene>
<comment type="caution">
    <text evidence="5">The sequence shown here is derived from an EMBL/GenBank/DDBJ whole genome shotgun (WGS) entry which is preliminary data.</text>
</comment>
<protein>
    <submittedName>
        <fullName evidence="5">C4-dicarboxylate ABC transporter</fullName>
    </submittedName>
</protein>
<organism evidence="5 6">
    <name type="scientific">Gimesia maris</name>
    <dbReference type="NCBI Taxonomy" id="122"/>
    <lineage>
        <taxon>Bacteria</taxon>
        <taxon>Pseudomonadati</taxon>
        <taxon>Planctomycetota</taxon>
        <taxon>Planctomycetia</taxon>
        <taxon>Planctomycetales</taxon>
        <taxon>Planctomycetaceae</taxon>
        <taxon>Gimesia</taxon>
    </lineage>
</organism>
<name>A0A3D3REP3_9PLAN</name>
<evidence type="ECO:0000256" key="1">
    <source>
        <dbReference type="ARBA" id="ARBA00009023"/>
    </source>
</evidence>
<accession>A0A3D3REP3</accession>
<dbReference type="CDD" id="cd13668">
    <property type="entry name" value="PBP2_TRAP_UehA_TeaA"/>
    <property type="match status" value="1"/>
</dbReference>
<evidence type="ECO:0000313" key="5">
    <source>
        <dbReference type="EMBL" id="HCO27293.1"/>
    </source>
</evidence>
<evidence type="ECO:0000256" key="2">
    <source>
        <dbReference type="ARBA" id="ARBA00022448"/>
    </source>
</evidence>